<organism evidence="2 3">
    <name type="scientific">Cryptosporangium japonicum</name>
    <dbReference type="NCBI Taxonomy" id="80872"/>
    <lineage>
        <taxon>Bacteria</taxon>
        <taxon>Bacillati</taxon>
        <taxon>Actinomycetota</taxon>
        <taxon>Actinomycetes</taxon>
        <taxon>Cryptosporangiales</taxon>
        <taxon>Cryptosporangiaceae</taxon>
        <taxon>Cryptosporangium</taxon>
    </lineage>
</organism>
<evidence type="ECO:0000313" key="3">
    <source>
        <dbReference type="Proteomes" id="UP001500967"/>
    </source>
</evidence>
<proteinExistence type="predicted"/>
<evidence type="ECO:0000256" key="1">
    <source>
        <dbReference type="SAM" id="MobiDB-lite"/>
    </source>
</evidence>
<evidence type="ECO:0000313" key="2">
    <source>
        <dbReference type="EMBL" id="GAA0275002.1"/>
    </source>
</evidence>
<feature type="region of interest" description="Disordered" evidence="1">
    <location>
        <begin position="43"/>
        <end position="67"/>
    </location>
</feature>
<comment type="caution">
    <text evidence="2">The sequence shown here is derived from an EMBL/GenBank/DDBJ whole genome shotgun (WGS) entry which is preliminary data.</text>
</comment>
<feature type="region of interest" description="Disordered" evidence="1">
    <location>
        <begin position="1"/>
        <end position="24"/>
    </location>
</feature>
<sequence length="67" mass="6741">MTTASATHKPITNHGTHGPTGAFPVGAALTAIDVPPTRGLHRLSDTDVVPSESETTVKTAGAAAPPR</sequence>
<dbReference type="EMBL" id="BAAAGX010000033">
    <property type="protein sequence ID" value="GAA0275002.1"/>
    <property type="molecule type" value="Genomic_DNA"/>
</dbReference>
<reference evidence="2 3" key="1">
    <citation type="journal article" date="2019" name="Int. J. Syst. Evol. Microbiol.">
        <title>The Global Catalogue of Microorganisms (GCM) 10K type strain sequencing project: providing services to taxonomists for standard genome sequencing and annotation.</title>
        <authorList>
            <consortium name="The Broad Institute Genomics Platform"/>
            <consortium name="The Broad Institute Genome Sequencing Center for Infectious Disease"/>
            <person name="Wu L."/>
            <person name="Ma J."/>
        </authorList>
    </citation>
    <scope>NUCLEOTIDE SEQUENCE [LARGE SCALE GENOMIC DNA]</scope>
    <source>
        <strain evidence="2 3">JCM 10425</strain>
    </source>
</reference>
<keyword evidence="3" id="KW-1185">Reference proteome</keyword>
<accession>A0ABN0V4I2</accession>
<name>A0ABN0V4I2_9ACTN</name>
<protein>
    <submittedName>
        <fullName evidence="2">Uncharacterized protein</fullName>
    </submittedName>
</protein>
<dbReference type="Proteomes" id="UP001500967">
    <property type="component" value="Unassembled WGS sequence"/>
</dbReference>
<gene>
    <name evidence="2" type="ORF">GCM10009539_73450</name>
</gene>